<evidence type="ECO:0000256" key="1">
    <source>
        <dbReference type="ARBA" id="ARBA00022741"/>
    </source>
</evidence>
<evidence type="ECO:0000313" key="4">
    <source>
        <dbReference type="EMBL" id="MDF9408776.1"/>
    </source>
</evidence>
<keyword evidence="1 3" id="KW-0547">Nucleotide-binding</keyword>
<dbReference type="GO" id="GO:0000166">
    <property type="term" value="F:nucleotide binding"/>
    <property type="evidence" value="ECO:0007669"/>
    <property type="project" value="UniProtKB-UniRule"/>
</dbReference>
<gene>
    <name evidence="4" type="ORF">L7E55_10480</name>
</gene>
<accession>A0A9X4H310</accession>
<dbReference type="Proteomes" id="UP001154312">
    <property type="component" value="Unassembled WGS sequence"/>
</dbReference>
<dbReference type="InterPro" id="IPR035570">
    <property type="entry name" value="UPF0234_N"/>
</dbReference>
<dbReference type="Pfam" id="PF04461">
    <property type="entry name" value="YajQ"/>
    <property type="match status" value="1"/>
</dbReference>
<evidence type="ECO:0000256" key="2">
    <source>
        <dbReference type="ARBA" id="ARBA00093450"/>
    </source>
</evidence>
<comment type="similarity">
    <text evidence="2 3">Belongs to the YajQ family.</text>
</comment>
<dbReference type="InterPro" id="IPR007551">
    <property type="entry name" value="YajQ/Smlt4090-like"/>
</dbReference>
<dbReference type="RefSeq" id="WP_277444160.1">
    <property type="nucleotide sequence ID" value="NZ_JAKOAV010000018.1"/>
</dbReference>
<dbReference type="CDD" id="cd11740">
    <property type="entry name" value="YajQ_like"/>
    <property type="match status" value="1"/>
</dbReference>
<reference evidence="4" key="1">
    <citation type="submission" date="2022-02" db="EMBL/GenBank/DDBJ databases">
        <authorList>
            <person name="Leng L."/>
        </authorList>
    </citation>
    <scope>NUCLEOTIDE SEQUENCE</scope>
    <source>
        <strain evidence="4">JI</strain>
    </source>
</reference>
<dbReference type="HAMAP" id="MF_00632">
    <property type="entry name" value="UPF0234"/>
    <property type="match status" value="1"/>
</dbReference>
<dbReference type="SUPFAM" id="SSF89963">
    <property type="entry name" value="YajQ-like"/>
    <property type="match status" value="2"/>
</dbReference>
<dbReference type="PANTHER" id="PTHR30476:SF0">
    <property type="entry name" value="UPF0234 PROTEIN YAJQ"/>
    <property type="match status" value="1"/>
</dbReference>
<organism evidence="4 5">
    <name type="scientific">Pelotomaculum isophthalicicum JI</name>
    <dbReference type="NCBI Taxonomy" id="947010"/>
    <lineage>
        <taxon>Bacteria</taxon>
        <taxon>Bacillati</taxon>
        <taxon>Bacillota</taxon>
        <taxon>Clostridia</taxon>
        <taxon>Eubacteriales</taxon>
        <taxon>Desulfotomaculaceae</taxon>
        <taxon>Pelotomaculum</taxon>
    </lineage>
</organism>
<dbReference type="InterPro" id="IPR035571">
    <property type="entry name" value="UPF0234-like_C"/>
</dbReference>
<comment type="caution">
    <text evidence="4">The sequence shown here is derived from an EMBL/GenBank/DDBJ whole genome shotgun (WGS) entry which is preliminary data.</text>
</comment>
<evidence type="ECO:0000313" key="5">
    <source>
        <dbReference type="Proteomes" id="UP001154312"/>
    </source>
</evidence>
<dbReference type="PANTHER" id="PTHR30476">
    <property type="entry name" value="UPF0234 PROTEIN YAJQ"/>
    <property type="match status" value="1"/>
</dbReference>
<dbReference type="EMBL" id="JAKOAV010000018">
    <property type="protein sequence ID" value="MDF9408776.1"/>
    <property type="molecule type" value="Genomic_DNA"/>
</dbReference>
<proteinExistence type="inferred from homology"/>
<dbReference type="GO" id="GO:0005829">
    <property type="term" value="C:cytosol"/>
    <property type="evidence" value="ECO:0007669"/>
    <property type="project" value="TreeGrafter"/>
</dbReference>
<protein>
    <recommendedName>
        <fullName evidence="3">Nucleotide-binding protein L7E55_10480</fullName>
    </recommendedName>
</protein>
<dbReference type="Gene3D" id="3.30.70.990">
    <property type="entry name" value="YajQ-like, domain 2"/>
    <property type="match status" value="1"/>
</dbReference>
<sequence length="165" mass="18942">MAKENSFDIVSQVDMQEVNNAVDQAIRELRTRFDFKGSRSDINYDGETIILTGDDEFKLKNVVDILETKLVKRGVNLKALRYGKIEPAAKDTVRRRVTLVQGLDKEKAKVITKLVKDSRLKVQATVQGDQVRISGKNRDDLQAVMQKIKEHEFDIPIQFVNYRSF</sequence>
<comment type="function">
    <text evidence="3">Nucleotide-binding protein.</text>
</comment>
<keyword evidence="5" id="KW-1185">Reference proteome</keyword>
<dbReference type="Gene3D" id="3.30.70.860">
    <property type="match status" value="1"/>
</dbReference>
<dbReference type="AlphaFoldDB" id="A0A9X4H310"/>
<name>A0A9X4H310_9FIRM</name>
<dbReference type="NCBIfam" id="NF003819">
    <property type="entry name" value="PRK05412.1"/>
    <property type="match status" value="1"/>
</dbReference>
<evidence type="ECO:0000256" key="3">
    <source>
        <dbReference type="HAMAP-Rule" id="MF_00632"/>
    </source>
</evidence>
<dbReference type="InterPro" id="IPR036183">
    <property type="entry name" value="YajQ-like_sf"/>
</dbReference>